<dbReference type="CDD" id="cd08500">
    <property type="entry name" value="PBP2_NikA_DppA_OppA_like_4"/>
    <property type="match status" value="1"/>
</dbReference>
<comment type="caution">
    <text evidence="5">The sequence shown here is derived from an EMBL/GenBank/DDBJ whole genome shotgun (WGS) entry which is preliminary data.</text>
</comment>
<evidence type="ECO:0000259" key="4">
    <source>
        <dbReference type="Pfam" id="PF00496"/>
    </source>
</evidence>
<protein>
    <submittedName>
        <fullName evidence="5">Alpha-galactoside-binding protein</fullName>
    </submittedName>
</protein>
<proteinExistence type="inferred from homology"/>
<organism evidence="5 6">
    <name type="scientific">Pleomorphomonas diazotrophica</name>
    <dbReference type="NCBI Taxonomy" id="1166257"/>
    <lineage>
        <taxon>Bacteria</taxon>
        <taxon>Pseudomonadati</taxon>
        <taxon>Pseudomonadota</taxon>
        <taxon>Alphaproteobacteria</taxon>
        <taxon>Hyphomicrobiales</taxon>
        <taxon>Pleomorphomonadaceae</taxon>
        <taxon>Pleomorphomonas</taxon>
    </lineage>
</organism>
<evidence type="ECO:0000256" key="2">
    <source>
        <dbReference type="ARBA" id="ARBA00005695"/>
    </source>
</evidence>
<dbReference type="OrthoDB" id="9803988at2"/>
<dbReference type="PANTHER" id="PTHR30290">
    <property type="entry name" value="PERIPLASMIC BINDING COMPONENT OF ABC TRANSPORTER"/>
    <property type="match status" value="1"/>
</dbReference>
<dbReference type="Gene3D" id="3.40.190.10">
    <property type="entry name" value="Periplasmic binding protein-like II"/>
    <property type="match status" value="1"/>
</dbReference>
<accession>A0A1I4UB60</accession>
<reference evidence="5 6" key="1">
    <citation type="submission" date="2017-12" db="EMBL/GenBank/DDBJ databases">
        <title>Anaerobic carbon monoxide metabolism by Pleomorphomonas carboxyditropha sp. nov., a new mesophilic hydrogenogenic carboxidotroph.</title>
        <authorList>
            <person name="Esquivel-Elizondo S."/>
            <person name="Krajmalnik-Brown R."/>
        </authorList>
    </citation>
    <scope>NUCLEOTIDE SEQUENCE [LARGE SCALE GENOMIC DNA]</scope>
    <source>
        <strain evidence="5 6">R5-392</strain>
    </source>
</reference>
<evidence type="ECO:0000256" key="3">
    <source>
        <dbReference type="SAM" id="SignalP"/>
    </source>
</evidence>
<dbReference type="Pfam" id="PF00496">
    <property type="entry name" value="SBP_bac_5"/>
    <property type="match status" value="1"/>
</dbReference>
<feature type="signal peptide" evidence="3">
    <location>
        <begin position="1"/>
        <end position="24"/>
    </location>
</feature>
<dbReference type="AlphaFoldDB" id="A0A1I4UB60"/>
<dbReference type="Proteomes" id="UP000233491">
    <property type="component" value="Unassembled WGS sequence"/>
</dbReference>
<evidence type="ECO:0000313" key="6">
    <source>
        <dbReference type="Proteomes" id="UP000233491"/>
    </source>
</evidence>
<name>A0A1I4UB60_9HYPH</name>
<feature type="domain" description="Solute-binding protein family 5" evidence="4">
    <location>
        <begin position="153"/>
        <end position="552"/>
    </location>
</feature>
<evidence type="ECO:0000256" key="1">
    <source>
        <dbReference type="ARBA" id="ARBA00004418"/>
    </source>
</evidence>
<sequence>MTYRMKLTSALMLGASFFATAAFASELTAVPEAPVFQGQGKVNYVGRSDLWEYKALPAYSEPEYITKNFVDKGRLPPVKDRLPKEPLVFKTGNMPDGVGVYGDALRHVIGGRPEGWNYQAGQVQGWGGIDIGMYECLTRTAQLFQIKAEDMEPLPNLAKSWEWSEDGHKLTMHLIEGAKWSDGVPFTSEDVMFYWEDNVLDPNVSPTNGATAETFGAGTTLKAIDDYTIEWTFKEAFPKQYLYNMAYGTFCPGPAHMLKPQHPKYSKNTYDQYKNFFPPDFMNWPVMGAWSPVLYRPDDIIVLRRNPYYWKVDEKGNQLPYLDEVHFKLSTWADRDVQAVAGSGDISNLEQPENFVESLKRAAQPTAPARLEFGPRLIGYNLYMNFSANGWGEPDARGQAVRELNRNEHFRKAVTMGLDRQKLGEALVKGPFTAIYPGGISSGSSFYDRESTMYYPFDLEGAKKELEAAGLKDTDGNGVVNYADGPMKGKDVEITLLVSADYSTDKNLAEGVIGQMEKLGLRVVLNALDGKQRDNANYGGKFDWTINRHGPELTAVVQNTEQLAPVGPKTSWFHRAPESGQLDLMPFEQQLVDIVNKFIATQDVAERANLMKEYNKVATTNVNSVGLTEYPGALIINKRFANVPPGTPIFMFNWAEDSVLRERLYVAADKQGDYELAKDSLPGKPGEKGPVE</sequence>
<dbReference type="PANTHER" id="PTHR30290:SF62">
    <property type="entry name" value="OLIGOPEPTIDE ABC TRANSPORTER, PERIPLASMIC OLIGOPEPTIDE-BINDING PROTEIN"/>
    <property type="match status" value="1"/>
</dbReference>
<dbReference type="GO" id="GO:0015833">
    <property type="term" value="P:peptide transport"/>
    <property type="evidence" value="ECO:0007669"/>
    <property type="project" value="TreeGrafter"/>
</dbReference>
<keyword evidence="3" id="KW-0732">Signal</keyword>
<comment type="similarity">
    <text evidence="2">Belongs to the bacterial solute-binding protein 5 family.</text>
</comment>
<dbReference type="Gene3D" id="3.10.105.10">
    <property type="entry name" value="Dipeptide-binding Protein, Domain 3"/>
    <property type="match status" value="1"/>
</dbReference>
<dbReference type="GO" id="GO:1904680">
    <property type="term" value="F:peptide transmembrane transporter activity"/>
    <property type="evidence" value="ECO:0007669"/>
    <property type="project" value="TreeGrafter"/>
</dbReference>
<dbReference type="EMBL" id="PJNW01000001">
    <property type="protein sequence ID" value="PKR91302.1"/>
    <property type="molecule type" value="Genomic_DNA"/>
</dbReference>
<keyword evidence="6" id="KW-1185">Reference proteome</keyword>
<gene>
    <name evidence="5" type="ORF">CXZ10_00900</name>
</gene>
<evidence type="ECO:0000313" key="5">
    <source>
        <dbReference type="EMBL" id="PKR91302.1"/>
    </source>
</evidence>
<dbReference type="SUPFAM" id="SSF53850">
    <property type="entry name" value="Periplasmic binding protein-like II"/>
    <property type="match status" value="1"/>
</dbReference>
<comment type="subcellular location">
    <subcellularLocation>
        <location evidence="1">Periplasm</location>
    </subcellularLocation>
</comment>
<feature type="chain" id="PRO_5015065767" evidence="3">
    <location>
        <begin position="25"/>
        <end position="692"/>
    </location>
</feature>
<dbReference type="InterPro" id="IPR039424">
    <property type="entry name" value="SBP_5"/>
</dbReference>
<dbReference type="InterPro" id="IPR000914">
    <property type="entry name" value="SBP_5_dom"/>
</dbReference>